<gene>
    <name evidence="2" type="ORF">MU516_02510</name>
</gene>
<feature type="compositionally biased region" description="Basic and acidic residues" evidence="1">
    <location>
        <begin position="1"/>
        <end position="28"/>
    </location>
</feature>
<dbReference type="Proteomes" id="UP001320702">
    <property type="component" value="Unassembled WGS sequence"/>
</dbReference>
<comment type="caution">
    <text evidence="2">The sequence shown here is derived from an EMBL/GenBank/DDBJ whole genome shotgun (WGS) entry which is preliminary data.</text>
</comment>
<protein>
    <submittedName>
        <fullName evidence="2">Uncharacterized protein</fullName>
    </submittedName>
</protein>
<dbReference type="RefSeq" id="WP_260275606.1">
    <property type="nucleotide sequence ID" value="NZ_JANAVZ010000001.1"/>
</dbReference>
<keyword evidence="3" id="KW-1185">Reference proteome</keyword>
<feature type="compositionally biased region" description="Basic and acidic residues" evidence="1">
    <location>
        <begin position="45"/>
        <end position="62"/>
    </location>
</feature>
<name>A0ABT2K634_9RHOB</name>
<evidence type="ECO:0000256" key="1">
    <source>
        <dbReference type="SAM" id="MobiDB-lite"/>
    </source>
</evidence>
<feature type="region of interest" description="Disordered" evidence="1">
    <location>
        <begin position="1"/>
        <end position="62"/>
    </location>
</feature>
<organism evidence="2 3">
    <name type="scientific">Paracoccus maritimus</name>
    <dbReference type="NCBI Taxonomy" id="2933292"/>
    <lineage>
        <taxon>Bacteria</taxon>
        <taxon>Pseudomonadati</taxon>
        <taxon>Pseudomonadota</taxon>
        <taxon>Alphaproteobacteria</taxon>
        <taxon>Rhodobacterales</taxon>
        <taxon>Paracoccaceae</taxon>
        <taxon>Paracoccus</taxon>
    </lineage>
</organism>
<accession>A0ABT2K634</accession>
<proteinExistence type="predicted"/>
<evidence type="ECO:0000313" key="2">
    <source>
        <dbReference type="EMBL" id="MCT4331738.1"/>
    </source>
</evidence>
<sequence length="62" mass="7235">MTKHISDQPRAHAGTRLREYTRQEREAGIHPAVAALRARPQTRGQENRKTAEYLRIERDRLA</sequence>
<reference evidence="2 3" key="1">
    <citation type="submission" date="2022-04" db="EMBL/GenBank/DDBJ databases">
        <title>Paracoccus sp. YLB-12 draft genome sequence.</title>
        <authorList>
            <person name="Yu L."/>
        </authorList>
    </citation>
    <scope>NUCLEOTIDE SEQUENCE [LARGE SCALE GENOMIC DNA]</scope>
    <source>
        <strain evidence="2 3">YLB-12</strain>
    </source>
</reference>
<evidence type="ECO:0000313" key="3">
    <source>
        <dbReference type="Proteomes" id="UP001320702"/>
    </source>
</evidence>
<dbReference type="EMBL" id="JANAVZ010000001">
    <property type="protein sequence ID" value="MCT4331738.1"/>
    <property type="molecule type" value="Genomic_DNA"/>
</dbReference>